<reference evidence="4" key="1">
    <citation type="submission" date="2020-02" db="EMBL/GenBank/DDBJ databases">
        <authorList>
            <person name="Meier V. D."/>
        </authorList>
    </citation>
    <scope>NUCLEOTIDE SEQUENCE</scope>
    <source>
        <strain evidence="4">AVDCRST_MAG50</strain>
    </source>
</reference>
<dbReference type="Pfam" id="PF00293">
    <property type="entry name" value="NUDIX"/>
    <property type="match status" value="1"/>
</dbReference>
<dbReference type="EMBL" id="CADCTF010000111">
    <property type="protein sequence ID" value="CAA9252621.1"/>
    <property type="molecule type" value="Genomic_DNA"/>
</dbReference>
<gene>
    <name evidence="4" type="ORF">AVDCRST_MAG50-2329</name>
</gene>
<protein>
    <recommendedName>
        <fullName evidence="3">Nudix hydrolase domain-containing protein</fullName>
    </recommendedName>
</protein>
<dbReference type="PANTHER" id="PTHR43046:SF16">
    <property type="entry name" value="ADP-RIBOSE PYROPHOSPHATASE YJHB-RELATED"/>
    <property type="match status" value="1"/>
</dbReference>
<sequence length="164" mass="18293">MREWLVASGLIEGPDGLLLVQNRRKNGSHDWSTPGGVIEVEQGESVVDGLTREVFEETGITVDGWEGPVYEVEVDASGLGWRLKVEVHRAVTFAGDLVLEDLDGIVVDARFIPCLECVPLLRQGGGQWLWEPLTAWIDERWESGRAYRYRVDGADRASMSVVRL</sequence>
<dbReference type="PROSITE" id="PS51462">
    <property type="entry name" value="NUDIX"/>
    <property type="match status" value="1"/>
</dbReference>
<accession>A0A6J4IKB9</accession>
<keyword evidence="2" id="KW-0378">Hydrolase</keyword>
<dbReference type="Gene3D" id="3.90.79.10">
    <property type="entry name" value="Nucleoside Triphosphate Pyrophosphohydrolase"/>
    <property type="match status" value="1"/>
</dbReference>
<dbReference type="SUPFAM" id="SSF55811">
    <property type="entry name" value="Nudix"/>
    <property type="match status" value="1"/>
</dbReference>
<evidence type="ECO:0000256" key="2">
    <source>
        <dbReference type="ARBA" id="ARBA00022801"/>
    </source>
</evidence>
<name>A0A6J4IKB9_9ACTN</name>
<dbReference type="AlphaFoldDB" id="A0A6J4IKB9"/>
<dbReference type="InterPro" id="IPR000086">
    <property type="entry name" value="NUDIX_hydrolase_dom"/>
</dbReference>
<comment type="cofactor">
    <cofactor evidence="1">
        <name>Mg(2+)</name>
        <dbReference type="ChEBI" id="CHEBI:18420"/>
    </cofactor>
</comment>
<dbReference type="InterPro" id="IPR015797">
    <property type="entry name" value="NUDIX_hydrolase-like_dom_sf"/>
</dbReference>
<dbReference type="GO" id="GO:0016787">
    <property type="term" value="F:hydrolase activity"/>
    <property type="evidence" value="ECO:0007669"/>
    <property type="project" value="UniProtKB-KW"/>
</dbReference>
<organism evidence="4">
    <name type="scientific">uncultured Acidimicrobiales bacterium</name>
    <dbReference type="NCBI Taxonomy" id="310071"/>
    <lineage>
        <taxon>Bacteria</taxon>
        <taxon>Bacillati</taxon>
        <taxon>Actinomycetota</taxon>
        <taxon>Acidimicrobiia</taxon>
        <taxon>Acidimicrobiales</taxon>
        <taxon>environmental samples</taxon>
    </lineage>
</organism>
<dbReference type="CDD" id="cd02883">
    <property type="entry name" value="NUDIX_Hydrolase"/>
    <property type="match status" value="1"/>
</dbReference>
<evidence type="ECO:0000256" key="1">
    <source>
        <dbReference type="ARBA" id="ARBA00001946"/>
    </source>
</evidence>
<proteinExistence type="predicted"/>
<evidence type="ECO:0000313" key="4">
    <source>
        <dbReference type="EMBL" id="CAA9252621.1"/>
    </source>
</evidence>
<feature type="domain" description="Nudix hydrolase" evidence="3">
    <location>
        <begin position="1"/>
        <end position="134"/>
    </location>
</feature>
<dbReference type="PANTHER" id="PTHR43046">
    <property type="entry name" value="GDP-MANNOSE MANNOSYL HYDROLASE"/>
    <property type="match status" value="1"/>
</dbReference>
<evidence type="ECO:0000259" key="3">
    <source>
        <dbReference type="PROSITE" id="PS51462"/>
    </source>
</evidence>